<dbReference type="EMBL" id="JADIKK010000008">
    <property type="protein sequence ID" value="MFK2876902.1"/>
    <property type="molecule type" value="Genomic_DNA"/>
</dbReference>
<keyword evidence="3" id="KW-1185">Reference proteome</keyword>
<dbReference type="InterPro" id="IPR006528">
    <property type="entry name" value="Phage_head_morphogenesis_dom"/>
</dbReference>
<comment type="caution">
    <text evidence="2">The sequence shown here is derived from an EMBL/GenBank/DDBJ whole genome shotgun (WGS) entry which is preliminary data.</text>
</comment>
<sequence>MTTKLRKPIDARGAVGGELRPAVGIAAEFYKPVRLMLEKMGAEIKREMLAAFHAAGMDHMAMDAPDGSSQARIRLNKIGNKWKPRFSELSKRIVDRMMAQTLKNSAVTLGMSLRQISKDFEVDTSFLNDRIEQVISASTQEAANLIKVIPEQYLSDVQGAVMRSISTGKGLKDLVPTLNRLYDGRIKHARNVALDQTRKAYSNITAARLQALGCESFIWVHTGGGKHPRKDHIDMSGNEYRYDDLPVIGVMYGQEVRGKPGDLPFCRCIQKPVFNWA</sequence>
<proteinExistence type="predicted"/>
<gene>
    <name evidence="2" type="ORF">ISP25_07470</name>
</gene>
<evidence type="ECO:0000259" key="1">
    <source>
        <dbReference type="Pfam" id="PF04233"/>
    </source>
</evidence>
<protein>
    <submittedName>
        <fullName evidence="2">Phage head morphogenesis protein</fullName>
    </submittedName>
</protein>
<dbReference type="Proteomes" id="UP001620339">
    <property type="component" value="Unassembled WGS sequence"/>
</dbReference>
<name>A0ABW8J499_9GAMM</name>
<evidence type="ECO:0000313" key="3">
    <source>
        <dbReference type="Proteomes" id="UP001620339"/>
    </source>
</evidence>
<evidence type="ECO:0000313" key="2">
    <source>
        <dbReference type="EMBL" id="MFK2876902.1"/>
    </source>
</evidence>
<dbReference type="Pfam" id="PF04233">
    <property type="entry name" value="Phage_Mu_F"/>
    <property type="match status" value="1"/>
</dbReference>
<dbReference type="RefSeq" id="WP_404612900.1">
    <property type="nucleotide sequence ID" value="NZ_JADIKK010000008.1"/>
</dbReference>
<reference evidence="2 3" key="1">
    <citation type="submission" date="2020-10" db="EMBL/GenBank/DDBJ databases">
        <title>Phylogeny of dyella-like bacteria.</title>
        <authorList>
            <person name="Fu J."/>
        </authorList>
    </citation>
    <scope>NUCLEOTIDE SEQUENCE [LARGE SCALE GENOMIC DNA]</scope>
    <source>
        <strain evidence="2 3">KACC 19113</strain>
    </source>
</reference>
<accession>A0ABW8J499</accession>
<organism evidence="2 3">
    <name type="scientific">Rhodanobacter hydrolyticus</name>
    <dbReference type="NCBI Taxonomy" id="2250595"/>
    <lineage>
        <taxon>Bacteria</taxon>
        <taxon>Pseudomonadati</taxon>
        <taxon>Pseudomonadota</taxon>
        <taxon>Gammaproteobacteria</taxon>
        <taxon>Lysobacterales</taxon>
        <taxon>Rhodanobacteraceae</taxon>
        <taxon>Rhodanobacter</taxon>
    </lineage>
</organism>
<feature type="domain" description="Phage head morphogenesis" evidence="1">
    <location>
        <begin position="156"/>
        <end position="269"/>
    </location>
</feature>